<gene>
    <name evidence="2" type="ordered locus">Aaci_1173</name>
</gene>
<dbReference type="AlphaFoldDB" id="C8WVT2"/>
<dbReference type="PROSITE" id="PS51257">
    <property type="entry name" value="PROKAR_LIPOPROTEIN"/>
    <property type="match status" value="1"/>
</dbReference>
<dbReference type="RefSeq" id="WP_012810546.1">
    <property type="nucleotide sequence ID" value="NC_013205.1"/>
</dbReference>
<dbReference type="KEGG" id="aac:Aaci_1173"/>
<keyword evidence="1" id="KW-0732">Signal</keyword>
<reference evidence="3" key="1">
    <citation type="submission" date="2009-09" db="EMBL/GenBank/DDBJ databases">
        <title>The complete chromosome of Alicyclobacillus acidocaldarius subsp. acidocaldarius DSM 446.</title>
        <authorList>
            <consortium name="US DOE Joint Genome Institute (JGI-PGF)"/>
            <person name="Lucas S."/>
            <person name="Copeland A."/>
            <person name="Lapidus A."/>
            <person name="Glavina del Rio T."/>
            <person name="Dalin E."/>
            <person name="Tice H."/>
            <person name="Bruce D."/>
            <person name="Goodwin L."/>
            <person name="Pitluck S."/>
            <person name="Kyrpides N."/>
            <person name="Mavromatis K."/>
            <person name="Ivanova N."/>
            <person name="Ovchinnikova G."/>
            <person name="Chertkov O."/>
            <person name="Sims D."/>
            <person name="Brettin T."/>
            <person name="Detter J.C."/>
            <person name="Han C."/>
            <person name="Larimer F."/>
            <person name="Land M."/>
            <person name="Hauser L."/>
            <person name="Markowitz V."/>
            <person name="Cheng J.-F."/>
            <person name="Hugenholtz P."/>
            <person name="Woyke T."/>
            <person name="Wu D."/>
            <person name="Pukall R."/>
            <person name="Klenk H.-P."/>
            <person name="Eisen J.A."/>
        </authorList>
    </citation>
    <scope>NUCLEOTIDE SEQUENCE [LARGE SCALE GENOMIC DNA]</scope>
    <source>
        <strain evidence="3">ATCC 27009 / DSM 446 / BCRC 14685 / JCM 5260 / KCTC 1825 / NBRC 15652 / NCIMB 11725 / NRRL B-14509 / 104-IA</strain>
    </source>
</reference>
<dbReference type="HOGENOM" id="CLU_1238070_0_0_9"/>
<protein>
    <recommendedName>
        <fullName evidence="4">Thioredoxin domain-containing protein</fullName>
    </recommendedName>
</protein>
<proteinExistence type="predicted"/>
<evidence type="ECO:0008006" key="4">
    <source>
        <dbReference type="Google" id="ProtNLM"/>
    </source>
</evidence>
<dbReference type="SUPFAM" id="SSF52833">
    <property type="entry name" value="Thioredoxin-like"/>
    <property type="match status" value="1"/>
</dbReference>
<feature type="signal peptide" evidence="1">
    <location>
        <begin position="1"/>
        <end position="23"/>
    </location>
</feature>
<dbReference type="Proteomes" id="UP000001917">
    <property type="component" value="Chromosome"/>
</dbReference>
<keyword evidence="3" id="KW-1185">Reference proteome</keyword>
<feature type="chain" id="PRO_5002993721" description="Thioredoxin domain-containing protein" evidence="1">
    <location>
        <begin position="24"/>
        <end position="191"/>
    </location>
</feature>
<accession>C8WVT2</accession>
<dbReference type="EMBL" id="CP001727">
    <property type="protein sequence ID" value="ACV58204.1"/>
    <property type="molecule type" value="Genomic_DNA"/>
</dbReference>
<dbReference type="InterPro" id="IPR036249">
    <property type="entry name" value="Thioredoxin-like_sf"/>
</dbReference>
<evidence type="ECO:0000313" key="3">
    <source>
        <dbReference type="Proteomes" id="UP000001917"/>
    </source>
</evidence>
<dbReference type="STRING" id="521098.Aaci_1173"/>
<reference evidence="2 3" key="2">
    <citation type="journal article" date="2010" name="Stand. Genomic Sci.">
        <title>Complete genome sequence of Alicyclobacillus acidocaldarius type strain (104-IA).</title>
        <authorList>
            <person name="Mavromatis K."/>
            <person name="Sikorski J."/>
            <person name="Lapidus A."/>
            <person name="Glavina Del Rio T."/>
            <person name="Copeland A."/>
            <person name="Tice H."/>
            <person name="Cheng J.F."/>
            <person name="Lucas S."/>
            <person name="Chen F."/>
            <person name="Nolan M."/>
            <person name="Bruce D."/>
            <person name="Goodwin L."/>
            <person name="Pitluck S."/>
            <person name="Ivanova N."/>
            <person name="Ovchinnikova G."/>
            <person name="Pati A."/>
            <person name="Chen A."/>
            <person name="Palaniappan K."/>
            <person name="Land M."/>
            <person name="Hauser L."/>
            <person name="Chang Y.J."/>
            <person name="Jeffries C.D."/>
            <person name="Chain P."/>
            <person name="Meincke L."/>
            <person name="Sims D."/>
            <person name="Chertkov O."/>
            <person name="Han C."/>
            <person name="Brettin T."/>
            <person name="Detter J.C."/>
            <person name="Wahrenburg C."/>
            <person name="Rohde M."/>
            <person name="Pukall R."/>
            <person name="Goker M."/>
            <person name="Bristow J."/>
            <person name="Eisen J.A."/>
            <person name="Markowitz V."/>
            <person name="Hugenholtz P."/>
            <person name="Klenk H.P."/>
            <person name="Kyrpides N.C."/>
        </authorList>
    </citation>
    <scope>NUCLEOTIDE SEQUENCE [LARGE SCALE GENOMIC DNA]</scope>
    <source>
        <strain evidence="3">ATCC 27009 / DSM 446 / BCRC 14685 / JCM 5260 / KCTC 1825 / NBRC 15652 / NCIMB 11725 / NRRL B-14509 / 104-IA</strain>
    </source>
</reference>
<organism evidence="2 3">
    <name type="scientific">Alicyclobacillus acidocaldarius subsp. acidocaldarius (strain ATCC 27009 / DSM 446 / BCRC 14685 / JCM 5260 / KCTC 1825 / NBRC 15652 / NCIMB 11725 / NRRL B-14509 / 104-IA)</name>
    <name type="common">Bacillus acidocaldarius</name>
    <dbReference type="NCBI Taxonomy" id="521098"/>
    <lineage>
        <taxon>Bacteria</taxon>
        <taxon>Bacillati</taxon>
        <taxon>Bacillota</taxon>
        <taxon>Bacilli</taxon>
        <taxon>Bacillales</taxon>
        <taxon>Alicyclobacillaceae</taxon>
        <taxon>Alicyclobacillus</taxon>
    </lineage>
</organism>
<sequence>MKRIGVGVGIGAVALWVTGCGTAATAQLSTAPTAQRAIGVSSSATPWHGLSVAPMPLIRAIQTATVETGSGELVPLPGQKPIVVFAPWCDHCHQLIRLLAKEDLLPRVTLVAAGLSMYGSTLSVNSAENLVRSSFTQLGISMPADVLYAMPNSALDLAVTRFPTVLIPHEHTWYWQPGYVDNPAFWKVILL</sequence>
<evidence type="ECO:0000256" key="1">
    <source>
        <dbReference type="SAM" id="SignalP"/>
    </source>
</evidence>
<evidence type="ECO:0000313" key="2">
    <source>
        <dbReference type="EMBL" id="ACV58204.1"/>
    </source>
</evidence>
<name>C8WVT2_ALIAD</name>